<dbReference type="SUPFAM" id="SSF47794">
    <property type="entry name" value="Rad51 N-terminal domain-like"/>
    <property type="match status" value="1"/>
</dbReference>
<dbReference type="InterPro" id="IPR010995">
    <property type="entry name" value="DNA_repair_Rad51/TF_NusA_a-hlx"/>
</dbReference>
<protein>
    <submittedName>
        <fullName evidence="1">DNA repair and recombination protein RadA</fullName>
    </submittedName>
</protein>
<comment type="caution">
    <text evidence="1">The sequence shown here is derived from an EMBL/GenBank/DDBJ whole genome shotgun (WGS) entry which is preliminary data.</text>
</comment>
<dbReference type="EMBL" id="AUZX01001917">
    <property type="protein sequence ID" value="EQD77931.1"/>
    <property type="molecule type" value="Genomic_DNA"/>
</dbReference>
<accession>T1BY15</accession>
<sequence>MVESKKEATDKMSIEDIPGVGEATAEKLRDSGYDDVMAIAVAAPKDLSDITGIGEGAI</sequence>
<reference evidence="1" key="1">
    <citation type="submission" date="2013-08" db="EMBL/GenBank/DDBJ databases">
        <authorList>
            <person name="Mendez C."/>
            <person name="Richter M."/>
            <person name="Ferrer M."/>
            <person name="Sanchez J."/>
        </authorList>
    </citation>
    <scope>NUCLEOTIDE SEQUENCE</scope>
</reference>
<dbReference type="AlphaFoldDB" id="T1BY15"/>
<reference evidence="1" key="2">
    <citation type="journal article" date="2014" name="ISME J.">
        <title>Microbial stratification in low pH oxic and suboxic macroscopic growths along an acid mine drainage.</title>
        <authorList>
            <person name="Mendez-Garcia C."/>
            <person name="Mesa V."/>
            <person name="Sprenger R.R."/>
            <person name="Richter M."/>
            <person name="Diez M.S."/>
            <person name="Solano J."/>
            <person name="Bargiela R."/>
            <person name="Golyshina O.V."/>
            <person name="Manteca A."/>
            <person name="Ramos J.L."/>
            <person name="Gallego J.R."/>
            <person name="Llorente I."/>
            <person name="Martins Dos Santos V.A."/>
            <person name="Jensen O.N."/>
            <person name="Pelaez A.I."/>
            <person name="Sanchez J."/>
            <person name="Ferrer M."/>
        </authorList>
    </citation>
    <scope>NUCLEOTIDE SEQUENCE</scope>
</reference>
<feature type="non-terminal residue" evidence="1">
    <location>
        <position position="58"/>
    </location>
</feature>
<evidence type="ECO:0000313" key="1">
    <source>
        <dbReference type="EMBL" id="EQD77931.1"/>
    </source>
</evidence>
<proteinExistence type="predicted"/>
<gene>
    <name evidence="1" type="ORF">B1A_02580</name>
</gene>
<dbReference type="GO" id="GO:0000166">
    <property type="term" value="F:nucleotide binding"/>
    <property type="evidence" value="ECO:0007669"/>
    <property type="project" value="InterPro"/>
</dbReference>
<organism evidence="1">
    <name type="scientific">mine drainage metagenome</name>
    <dbReference type="NCBI Taxonomy" id="410659"/>
    <lineage>
        <taxon>unclassified sequences</taxon>
        <taxon>metagenomes</taxon>
        <taxon>ecological metagenomes</taxon>
    </lineage>
</organism>
<dbReference type="Gene3D" id="1.10.150.20">
    <property type="entry name" value="5' to 3' exonuclease, C-terminal subdomain"/>
    <property type="match status" value="1"/>
</dbReference>
<dbReference type="Pfam" id="PF14520">
    <property type="entry name" value="HHH_5"/>
    <property type="match status" value="1"/>
</dbReference>
<name>T1BY15_9ZZZZ</name>